<dbReference type="Proteomes" id="UP000318242">
    <property type="component" value="Unassembled WGS sequence"/>
</dbReference>
<evidence type="ECO:0000313" key="1">
    <source>
        <dbReference type="EMBL" id="GEA60729.1"/>
    </source>
</evidence>
<dbReference type="AlphaFoldDB" id="A0A4Y3IMK2"/>
<organism evidence="1 2">
    <name type="scientific">Vibrio comitans NBRC 102076</name>
    <dbReference type="NCBI Taxonomy" id="1219078"/>
    <lineage>
        <taxon>Bacteria</taxon>
        <taxon>Pseudomonadati</taxon>
        <taxon>Pseudomonadota</taxon>
        <taxon>Gammaproteobacteria</taxon>
        <taxon>Vibrionales</taxon>
        <taxon>Vibrionaceae</taxon>
        <taxon>Vibrio</taxon>
    </lineage>
</organism>
<comment type="caution">
    <text evidence="1">The sequence shown here is derived from an EMBL/GenBank/DDBJ whole genome shotgun (WGS) entry which is preliminary data.</text>
</comment>
<keyword evidence="2" id="KW-1185">Reference proteome</keyword>
<evidence type="ECO:0000313" key="2">
    <source>
        <dbReference type="Proteomes" id="UP000318242"/>
    </source>
</evidence>
<accession>A0A4Y3IMK2</accession>
<proteinExistence type="predicted"/>
<protein>
    <submittedName>
        <fullName evidence="1">Uncharacterized protein</fullName>
    </submittedName>
</protein>
<sequence length="61" mass="6845">MKVCPSCYSEMVSRSGIYVCPRNEIGDCRFNGYDKVGNGSEIKAMSLNKRQDSQSYQTSKP</sequence>
<dbReference type="EMBL" id="BJLH01000008">
    <property type="protein sequence ID" value="GEA60729.1"/>
    <property type="molecule type" value="Genomic_DNA"/>
</dbReference>
<name>A0A4Y3IMK2_9VIBR</name>
<reference evidence="1 2" key="1">
    <citation type="submission" date="2019-06" db="EMBL/GenBank/DDBJ databases">
        <title>Whole genome shotgun sequence of Vibrio comitans NBRC 102076.</title>
        <authorList>
            <person name="Hosoyama A."/>
            <person name="Uohara A."/>
            <person name="Ohji S."/>
            <person name="Ichikawa N."/>
        </authorList>
    </citation>
    <scope>NUCLEOTIDE SEQUENCE [LARGE SCALE GENOMIC DNA]</scope>
    <source>
        <strain evidence="1 2">NBRC 102076</strain>
    </source>
</reference>
<gene>
    <name evidence="1" type="ORF">VCO01S_19220</name>
</gene>